<dbReference type="SUPFAM" id="SSF102588">
    <property type="entry name" value="LmbE-like"/>
    <property type="match status" value="1"/>
</dbReference>
<dbReference type="PANTHER" id="PTHR12993:SF11">
    <property type="entry name" value="N-ACETYLGLUCOSAMINYL-PHOSPHATIDYLINOSITOL DE-N-ACETYLASE"/>
    <property type="match status" value="1"/>
</dbReference>
<dbReference type="InterPro" id="IPR024078">
    <property type="entry name" value="LmbE-like_dom_sf"/>
</dbReference>
<dbReference type="Gene3D" id="3.40.50.10320">
    <property type="entry name" value="LmbE-like"/>
    <property type="match status" value="1"/>
</dbReference>
<dbReference type="Pfam" id="PF02585">
    <property type="entry name" value="PIG-L"/>
    <property type="match status" value="1"/>
</dbReference>
<gene>
    <name evidence="1" type="ORF">IRI77_20105</name>
</gene>
<dbReference type="Proteomes" id="UP000593892">
    <property type="component" value="Chromosome"/>
</dbReference>
<dbReference type="RefSeq" id="WP_194446811.1">
    <property type="nucleotide sequence ID" value="NZ_CP063849.1"/>
</dbReference>
<dbReference type="EMBL" id="CP063849">
    <property type="protein sequence ID" value="QOY85141.1"/>
    <property type="molecule type" value="Genomic_DNA"/>
</dbReference>
<accession>A0A7S7NK67</accession>
<reference evidence="1 2" key="1">
    <citation type="submission" date="2020-10" db="EMBL/GenBank/DDBJ databases">
        <title>Complete genome sequence of Paludibaculum fermentans P105T, a facultatively anaerobic acidobacterium capable of dissimilatory Fe(III) reduction.</title>
        <authorList>
            <person name="Dedysh S.N."/>
            <person name="Beletsky A.V."/>
            <person name="Kulichevskaya I.S."/>
            <person name="Mardanov A.V."/>
            <person name="Ravin N.V."/>
        </authorList>
    </citation>
    <scope>NUCLEOTIDE SEQUENCE [LARGE SCALE GENOMIC DNA]</scope>
    <source>
        <strain evidence="1 2">P105</strain>
    </source>
</reference>
<dbReference type="AlphaFoldDB" id="A0A7S7NK67"/>
<proteinExistence type="predicted"/>
<organism evidence="1 2">
    <name type="scientific">Paludibaculum fermentans</name>
    <dbReference type="NCBI Taxonomy" id="1473598"/>
    <lineage>
        <taxon>Bacteria</taxon>
        <taxon>Pseudomonadati</taxon>
        <taxon>Acidobacteriota</taxon>
        <taxon>Terriglobia</taxon>
        <taxon>Bryobacterales</taxon>
        <taxon>Bryobacteraceae</taxon>
        <taxon>Paludibaculum</taxon>
    </lineage>
</organism>
<name>A0A7S7NK67_PALFE</name>
<sequence>MKKRILCLHAHPDDAELLAGGTLALLAARGHDVVIATMTAGDCGSVEYGPQEIARIRQVEAANAAAIIGAEYQWVGFSDLAIFSDDGSRRRVTAALRRLRPDIVLTASPRDYHCDHEATSVLVTDACFGASAPNYLTQAYDQSPALPAIPHLYYVDPAEGIDREGNTIAPQFLVNVGGVMEPKRKMVEAHESQRNWLRKQHGMDNFVETMETWCRSRGALAGIEFGEGFRQYGGHAYPRTPLLQELLADLVLPVRR</sequence>
<protein>
    <submittedName>
        <fullName evidence="1">PIG-L family deacetylase</fullName>
    </submittedName>
</protein>
<evidence type="ECO:0000313" key="1">
    <source>
        <dbReference type="EMBL" id="QOY85141.1"/>
    </source>
</evidence>
<keyword evidence="2" id="KW-1185">Reference proteome</keyword>
<dbReference type="KEGG" id="pfer:IRI77_20105"/>
<evidence type="ECO:0000313" key="2">
    <source>
        <dbReference type="Proteomes" id="UP000593892"/>
    </source>
</evidence>
<dbReference type="PANTHER" id="PTHR12993">
    <property type="entry name" value="N-ACETYLGLUCOSAMINYL-PHOSPHATIDYLINOSITOL DE-N-ACETYLASE-RELATED"/>
    <property type="match status" value="1"/>
</dbReference>
<dbReference type="GO" id="GO:0016811">
    <property type="term" value="F:hydrolase activity, acting on carbon-nitrogen (but not peptide) bonds, in linear amides"/>
    <property type="evidence" value="ECO:0007669"/>
    <property type="project" value="TreeGrafter"/>
</dbReference>
<dbReference type="InterPro" id="IPR003737">
    <property type="entry name" value="GlcNAc_PI_deacetylase-related"/>
</dbReference>